<organism evidence="3 4">
    <name type="scientific">Paenalkalicoccus suaedae</name>
    <dbReference type="NCBI Taxonomy" id="2592382"/>
    <lineage>
        <taxon>Bacteria</taxon>
        <taxon>Bacillati</taxon>
        <taxon>Bacillota</taxon>
        <taxon>Bacilli</taxon>
        <taxon>Bacillales</taxon>
        <taxon>Bacillaceae</taxon>
        <taxon>Paenalkalicoccus</taxon>
    </lineage>
</organism>
<dbReference type="Pfam" id="PF04434">
    <property type="entry name" value="SWIM"/>
    <property type="match status" value="1"/>
</dbReference>
<dbReference type="Proteomes" id="UP000318138">
    <property type="component" value="Chromosome"/>
</dbReference>
<keyword evidence="1" id="KW-0863">Zinc-finger</keyword>
<gene>
    <name evidence="3" type="ORF">FLK61_25990</name>
</gene>
<dbReference type="KEGG" id="psua:FLK61_25990"/>
<dbReference type="PROSITE" id="PS50966">
    <property type="entry name" value="ZF_SWIM"/>
    <property type="match status" value="1"/>
</dbReference>
<name>A0A859FD91_9BACI</name>
<dbReference type="EMBL" id="CP041372">
    <property type="protein sequence ID" value="QKS70215.1"/>
    <property type="molecule type" value="Genomic_DNA"/>
</dbReference>
<evidence type="ECO:0000313" key="4">
    <source>
        <dbReference type="Proteomes" id="UP000318138"/>
    </source>
</evidence>
<protein>
    <recommendedName>
        <fullName evidence="2">SWIM-type domain-containing protein</fullName>
    </recommendedName>
</protein>
<proteinExistence type="predicted"/>
<sequence>MEYQFEVEGSKGDLYEVMFLINNNELTGRCTCRAGQSKTLCKHLLSKINPETSEEIEFIQAIKDTDTYDVISNFFENFNAQKNQDKYFKLPKNIKRHINKQEEVDEILIDGGYLMFIYNLRTTYVFDMNKKCLGKVENNDLNFSNYHSKFHFILNKLNAEFFFLPDSEVAKDINNDFDNRRNKAILSYHIFS</sequence>
<dbReference type="RefSeq" id="WP_176008255.1">
    <property type="nucleotide sequence ID" value="NZ_CP041372.2"/>
</dbReference>
<dbReference type="GO" id="GO:0008270">
    <property type="term" value="F:zinc ion binding"/>
    <property type="evidence" value="ECO:0007669"/>
    <property type="project" value="UniProtKB-KW"/>
</dbReference>
<keyword evidence="1" id="KW-0479">Metal-binding</keyword>
<accession>A0A859FD91</accession>
<dbReference type="AlphaFoldDB" id="A0A859FD91"/>
<feature type="domain" description="SWIM-type" evidence="2">
    <location>
        <begin position="15"/>
        <end position="52"/>
    </location>
</feature>
<keyword evidence="1" id="KW-0862">Zinc</keyword>
<keyword evidence="4" id="KW-1185">Reference proteome</keyword>
<evidence type="ECO:0000259" key="2">
    <source>
        <dbReference type="PROSITE" id="PS50966"/>
    </source>
</evidence>
<evidence type="ECO:0000256" key="1">
    <source>
        <dbReference type="PROSITE-ProRule" id="PRU00325"/>
    </source>
</evidence>
<reference evidence="4" key="1">
    <citation type="submission" date="2019-07" db="EMBL/GenBank/DDBJ databases">
        <title>Bacillus alkalisoli sp. nov. isolated from saline soil.</title>
        <authorList>
            <person name="Sun J.-Q."/>
            <person name="Xu L."/>
        </authorList>
    </citation>
    <scope>NUCLEOTIDE SEQUENCE [LARGE SCALE GENOMIC DNA]</scope>
    <source>
        <strain evidence="4">M4U3P1</strain>
    </source>
</reference>
<dbReference type="InterPro" id="IPR007527">
    <property type="entry name" value="Znf_SWIM"/>
</dbReference>
<evidence type="ECO:0000313" key="3">
    <source>
        <dbReference type="EMBL" id="QKS70215.1"/>
    </source>
</evidence>